<protein>
    <submittedName>
        <fullName evidence="2">Amidohydrolase</fullName>
    </submittedName>
</protein>
<dbReference type="NCBIfam" id="TIGR01891">
    <property type="entry name" value="amidohydrolases"/>
    <property type="match status" value="1"/>
</dbReference>
<dbReference type="InterPro" id="IPR017439">
    <property type="entry name" value="Amidohydrolase"/>
</dbReference>
<dbReference type="GO" id="GO:0016787">
    <property type="term" value="F:hydrolase activity"/>
    <property type="evidence" value="ECO:0007669"/>
    <property type="project" value="UniProtKB-KW"/>
</dbReference>
<comment type="caution">
    <text evidence="2">The sequence shown here is derived from an EMBL/GenBank/DDBJ whole genome shotgun (WGS) entry which is preliminary data.</text>
</comment>
<name>A0A7J5BS21_9MICO</name>
<proteinExistence type="predicted"/>
<organism evidence="2 3">
    <name type="scientific">Pseudoclavibacter chungangensis</name>
    <dbReference type="NCBI Taxonomy" id="587635"/>
    <lineage>
        <taxon>Bacteria</taxon>
        <taxon>Bacillati</taxon>
        <taxon>Actinomycetota</taxon>
        <taxon>Actinomycetes</taxon>
        <taxon>Micrococcales</taxon>
        <taxon>Microbacteriaceae</taxon>
        <taxon>Pseudoclavibacter</taxon>
    </lineage>
</organism>
<keyword evidence="2" id="KW-0378">Hydrolase</keyword>
<dbReference type="SUPFAM" id="SSF55031">
    <property type="entry name" value="Bacterial exopeptidase dimerisation domain"/>
    <property type="match status" value="1"/>
</dbReference>
<dbReference type="InterPro" id="IPR002933">
    <property type="entry name" value="Peptidase_M20"/>
</dbReference>
<dbReference type="Proteomes" id="UP000467240">
    <property type="component" value="Unassembled WGS sequence"/>
</dbReference>
<dbReference type="PANTHER" id="PTHR11014:SF63">
    <property type="entry name" value="METALLOPEPTIDASE, PUTATIVE (AFU_ORTHOLOGUE AFUA_6G09600)-RELATED"/>
    <property type="match status" value="1"/>
</dbReference>
<dbReference type="Pfam" id="PF01546">
    <property type="entry name" value="Peptidase_M20"/>
    <property type="match status" value="1"/>
</dbReference>
<gene>
    <name evidence="2" type="ORF">F8O01_09060</name>
</gene>
<evidence type="ECO:0000259" key="1">
    <source>
        <dbReference type="Pfam" id="PF07687"/>
    </source>
</evidence>
<dbReference type="InterPro" id="IPR036264">
    <property type="entry name" value="Bact_exopeptidase_dim_dom"/>
</dbReference>
<evidence type="ECO:0000313" key="2">
    <source>
        <dbReference type="EMBL" id="KAB1656799.1"/>
    </source>
</evidence>
<evidence type="ECO:0000313" key="3">
    <source>
        <dbReference type="Proteomes" id="UP000467240"/>
    </source>
</evidence>
<keyword evidence="3" id="KW-1185">Reference proteome</keyword>
<dbReference type="Gene3D" id="3.30.70.360">
    <property type="match status" value="1"/>
</dbReference>
<reference evidence="2 3" key="1">
    <citation type="submission" date="2019-09" db="EMBL/GenBank/DDBJ databases">
        <title>Phylogeny of genus Pseudoclavibacter and closely related genus.</title>
        <authorList>
            <person name="Li Y."/>
        </authorList>
    </citation>
    <scope>NUCLEOTIDE SEQUENCE [LARGE SCALE GENOMIC DNA]</scope>
    <source>
        <strain evidence="2 3">DSM 23821</strain>
    </source>
</reference>
<dbReference type="Pfam" id="PF07687">
    <property type="entry name" value="M20_dimer"/>
    <property type="match status" value="1"/>
</dbReference>
<dbReference type="InterPro" id="IPR011650">
    <property type="entry name" value="Peptidase_M20_dimer"/>
</dbReference>
<dbReference type="RefSeq" id="WP_158040551.1">
    <property type="nucleotide sequence ID" value="NZ_JACCFV010000001.1"/>
</dbReference>
<sequence>MTTTHDLRNTADALRAAIDLELPAAEALRWAVHRDPRVSHQEEDTATLAAAAIDLPLDRIAGTGRITRLGPAGGGGVLLRAELDGLPVTEATGAPDASTNGVMHACGHDVHLAALVAVVRAAATIELPVGLVPFLQPSEESYPSGALEAVEAGALDRYGVTRTIGAHVHPRVPIGAVSTGAGVINAAADELRVTLVGRGGHGAYPHDARDVVSALASIALGLPEVVRRTVDQMSPAVVSIGTLSAGEGAANVLPGTGRLRATMRTTSEQERARLIPALERFVVAQGEAYGIDASFEQIFGEPVLRNDAVLADLMDEWLPAFGLVTTAPMRSLGADDFAFLSDAVPSVMSFVGVRTDGVDPQPSLHDPRFLPADGAVAAVAHALAAGYVAGAQAILAEH</sequence>
<dbReference type="Gene3D" id="3.40.630.10">
    <property type="entry name" value="Zn peptidases"/>
    <property type="match status" value="1"/>
</dbReference>
<dbReference type="SUPFAM" id="SSF53187">
    <property type="entry name" value="Zn-dependent exopeptidases"/>
    <property type="match status" value="1"/>
</dbReference>
<feature type="domain" description="Peptidase M20 dimerisation" evidence="1">
    <location>
        <begin position="191"/>
        <end position="284"/>
    </location>
</feature>
<dbReference type="OrthoDB" id="9777385at2"/>
<dbReference type="PANTHER" id="PTHR11014">
    <property type="entry name" value="PEPTIDASE M20 FAMILY MEMBER"/>
    <property type="match status" value="1"/>
</dbReference>
<dbReference type="EMBL" id="WBJZ01000010">
    <property type="protein sequence ID" value="KAB1656799.1"/>
    <property type="molecule type" value="Genomic_DNA"/>
</dbReference>
<accession>A0A7J5BS21</accession>
<dbReference type="AlphaFoldDB" id="A0A7J5BS21"/>